<keyword evidence="6 7" id="KW-0472">Membrane</keyword>
<dbReference type="Gene3D" id="1.20.1640.10">
    <property type="entry name" value="Multidrug efflux transporter AcrB transmembrane domain"/>
    <property type="match status" value="2"/>
</dbReference>
<feature type="transmembrane region" description="Helical" evidence="7">
    <location>
        <begin position="661"/>
        <end position="686"/>
    </location>
</feature>
<protein>
    <submittedName>
        <fullName evidence="9">RND superfamily putative drug exporter</fullName>
    </submittedName>
</protein>
<dbReference type="PANTHER" id="PTHR33406">
    <property type="entry name" value="MEMBRANE PROTEIN MJ1562-RELATED"/>
    <property type="match status" value="1"/>
</dbReference>
<organism evidence="9 10">
    <name type="scientific">Paractinoplanes brasiliensis</name>
    <dbReference type="NCBI Taxonomy" id="52695"/>
    <lineage>
        <taxon>Bacteria</taxon>
        <taxon>Bacillati</taxon>
        <taxon>Actinomycetota</taxon>
        <taxon>Actinomycetes</taxon>
        <taxon>Micromonosporales</taxon>
        <taxon>Micromonosporaceae</taxon>
        <taxon>Paractinoplanes</taxon>
    </lineage>
</organism>
<comment type="caution">
    <text evidence="9">The sequence shown here is derived from an EMBL/GenBank/DDBJ whole genome shotgun (WGS) entry which is preliminary data.</text>
</comment>
<feature type="transmembrane region" description="Helical" evidence="7">
    <location>
        <begin position="289"/>
        <end position="308"/>
    </location>
</feature>
<dbReference type="AlphaFoldDB" id="A0A4R6JB43"/>
<evidence type="ECO:0000256" key="7">
    <source>
        <dbReference type="SAM" id="Phobius"/>
    </source>
</evidence>
<proteinExistence type="inferred from homology"/>
<dbReference type="Proteomes" id="UP000294901">
    <property type="component" value="Unassembled WGS sequence"/>
</dbReference>
<evidence type="ECO:0000256" key="6">
    <source>
        <dbReference type="ARBA" id="ARBA00023136"/>
    </source>
</evidence>
<evidence type="ECO:0000256" key="3">
    <source>
        <dbReference type="ARBA" id="ARBA00022475"/>
    </source>
</evidence>
<evidence type="ECO:0000313" key="10">
    <source>
        <dbReference type="Proteomes" id="UP000294901"/>
    </source>
</evidence>
<dbReference type="GO" id="GO:0005886">
    <property type="term" value="C:plasma membrane"/>
    <property type="evidence" value="ECO:0007669"/>
    <property type="project" value="UniProtKB-SubCell"/>
</dbReference>
<keyword evidence="3" id="KW-1003">Cell membrane</keyword>
<keyword evidence="10" id="KW-1185">Reference proteome</keyword>
<feature type="transmembrane region" description="Helical" evidence="7">
    <location>
        <begin position="378"/>
        <end position="397"/>
    </location>
</feature>
<dbReference type="InterPro" id="IPR004869">
    <property type="entry name" value="MMPL_dom"/>
</dbReference>
<evidence type="ECO:0000313" key="9">
    <source>
        <dbReference type="EMBL" id="TDO31715.1"/>
    </source>
</evidence>
<dbReference type="Pfam" id="PF03176">
    <property type="entry name" value="MMPL"/>
    <property type="match status" value="2"/>
</dbReference>
<reference evidence="9 10" key="1">
    <citation type="submission" date="2019-03" db="EMBL/GenBank/DDBJ databases">
        <title>Sequencing the genomes of 1000 actinobacteria strains.</title>
        <authorList>
            <person name="Klenk H.-P."/>
        </authorList>
    </citation>
    <scope>NUCLEOTIDE SEQUENCE [LARGE SCALE GENOMIC DNA]</scope>
    <source>
        <strain evidence="9 10">DSM 43805</strain>
    </source>
</reference>
<comment type="similarity">
    <text evidence="2">Belongs to the resistance-nodulation-cell division (RND) (TC 2.A.6) family. MmpL subfamily.</text>
</comment>
<sequence>MTTTESPPAAPRGERHTRMTRLAGWSQRHHWAAIALWVVALAAIIGGSAAAGSDYRNDFSLPGTESGQLLDAYAKHNPQQRGDSITVVVQSADGVEAQSARIDALLADLRGLAHVAAVQPPDPRTGGVSPDGTVGLATVVLDDAAGYIPAEDKRAILDTALAHDHDGLRVELSGDAIREVQESGGGASEGAGMLAALIILLFLFGSLLAASLPLITAVFAVGTTFGLVALASHVMTIPDYTAPMLILVGLGVGIDYALLVFARYRSELLGGVTREVAGRIALDTAGRSVLFAGATVVIALLGLYTLGLGSLEGVALSVTLTVLMTMLASLTLLPSLLTIFGRRLERSIRKHAARNERRGRVPGRRWRSWAGLVQRRPVPALLIAVAVLAVLCAPALGMRLGLADEGNDAPSSTTRQAYDLIASSFGPGANGPLVVVTLGGDEQKAQTAYGVLRGYAGVAGATAPQPSPDGQLLTSLAFPATAPQDSETADLVEKLRDDLPDGVLVGGPTAATVDFASAVDKRFPLFIGAVVGLSALLLLLVFRSVAIAIKAAILNLLSIGASLGVMVLVFQNGWLWAEPGPIEAFVPVIIFAVVFGLSMDYEVFLVSRMHEEWTRTRDAGHAVREGLATTGSVITAAAAIMIVVFGAFVLSPDRMLQMMGLGMATAVLLDALVIRCLIVPAVMRLLGEKAWWGPRRLQRTPAGPAPGWGP</sequence>
<dbReference type="PROSITE" id="PS50156">
    <property type="entry name" value="SSD"/>
    <property type="match status" value="1"/>
</dbReference>
<dbReference type="PANTHER" id="PTHR33406:SF11">
    <property type="entry name" value="MEMBRANE PROTEIN SCO6666-RELATED"/>
    <property type="match status" value="1"/>
</dbReference>
<evidence type="ECO:0000256" key="2">
    <source>
        <dbReference type="ARBA" id="ARBA00010157"/>
    </source>
</evidence>
<dbReference type="RefSeq" id="WP_239080440.1">
    <property type="nucleotide sequence ID" value="NZ_BOMD01000074.1"/>
</dbReference>
<evidence type="ECO:0000259" key="8">
    <source>
        <dbReference type="PROSITE" id="PS50156"/>
    </source>
</evidence>
<dbReference type="InterPro" id="IPR000731">
    <property type="entry name" value="SSD"/>
</dbReference>
<feature type="transmembrane region" description="Helical" evidence="7">
    <location>
        <begin position="627"/>
        <end position="649"/>
    </location>
</feature>
<evidence type="ECO:0000256" key="1">
    <source>
        <dbReference type="ARBA" id="ARBA00004651"/>
    </source>
</evidence>
<dbReference type="SUPFAM" id="SSF82866">
    <property type="entry name" value="Multidrug efflux transporter AcrB transmembrane domain"/>
    <property type="match status" value="2"/>
</dbReference>
<feature type="transmembrane region" description="Helical" evidence="7">
    <location>
        <begin position="523"/>
        <end position="542"/>
    </location>
</feature>
<evidence type="ECO:0000256" key="4">
    <source>
        <dbReference type="ARBA" id="ARBA00022692"/>
    </source>
</evidence>
<accession>A0A4R6JB43</accession>
<feature type="transmembrane region" description="Helical" evidence="7">
    <location>
        <begin position="554"/>
        <end position="572"/>
    </location>
</feature>
<evidence type="ECO:0000256" key="5">
    <source>
        <dbReference type="ARBA" id="ARBA00022989"/>
    </source>
</evidence>
<gene>
    <name evidence="9" type="ORF">C8E87_7142</name>
</gene>
<feature type="domain" description="SSD" evidence="8">
    <location>
        <begin position="214"/>
        <end position="339"/>
    </location>
</feature>
<keyword evidence="4 7" id="KW-0812">Transmembrane</keyword>
<feature type="transmembrane region" description="Helical" evidence="7">
    <location>
        <begin position="314"/>
        <end position="340"/>
    </location>
</feature>
<dbReference type="InterPro" id="IPR050545">
    <property type="entry name" value="Mycobact_MmpL"/>
</dbReference>
<keyword evidence="5 7" id="KW-1133">Transmembrane helix</keyword>
<feature type="transmembrane region" description="Helical" evidence="7">
    <location>
        <begin position="584"/>
        <end position="606"/>
    </location>
</feature>
<feature type="transmembrane region" description="Helical" evidence="7">
    <location>
        <begin position="240"/>
        <end position="261"/>
    </location>
</feature>
<feature type="transmembrane region" description="Helical" evidence="7">
    <location>
        <begin position="31"/>
        <end position="51"/>
    </location>
</feature>
<name>A0A4R6JB43_9ACTN</name>
<comment type="subcellular location">
    <subcellularLocation>
        <location evidence="1">Cell membrane</location>
        <topology evidence="1">Multi-pass membrane protein</topology>
    </subcellularLocation>
</comment>
<feature type="transmembrane region" description="Helical" evidence="7">
    <location>
        <begin position="194"/>
        <end position="220"/>
    </location>
</feature>
<dbReference type="EMBL" id="SNWR01000002">
    <property type="protein sequence ID" value="TDO31715.1"/>
    <property type="molecule type" value="Genomic_DNA"/>
</dbReference>